<dbReference type="EMBL" id="JBHSCL010000004">
    <property type="protein sequence ID" value="MFC4219353.1"/>
    <property type="molecule type" value="Genomic_DNA"/>
</dbReference>
<dbReference type="PROSITE" id="PS51257">
    <property type="entry name" value="PROKAR_LIPOPROTEIN"/>
    <property type="match status" value="1"/>
</dbReference>
<dbReference type="InterPro" id="IPR032710">
    <property type="entry name" value="NTF2-like_dom_sf"/>
</dbReference>
<dbReference type="SUPFAM" id="SSF54427">
    <property type="entry name" value="NTF2-like"/>
    <property type="match status" value="1"/>
</dbReference>
<accession>A0ABV8PGN2</accession>
<evidence type="ECO:0000259" key="1">
    <source>
        <dbReference type="Pfam" id="PF14534"/>
    </source>
</evidence>
<dbReference type="Pfam" id="PF14534">
    <property type="entry name" value="DUF4440"/>
    <property type="match status" value="1"/>
</dbReference>
<evidence type="ECO:0000313" key="2">
    <source>
        <dbReference type="EMBL" id="MFC4219353.1"/>
    </source>
</evidence>
<reference evidence="3" key="1">
    <citation type="journal article" date="2019" name="Int. J. Syst. Evol. Microbiol.">
        <title>The Global Catalogue of Microorganisms (GCM) 10K type strain sequencing project: providing services to taxonomists for standard genome sequencing and annotation.</title>
        <authorList>
            <consortium name="The Broad Institute Genomics Platform"/>
            <consortium name="The Broad Institute Genome Sequencing Center for Infectious Disease"/>
            <person name="Wu L."/>
            <person name="Ma J."/>
        </authorList>
    </citation>
    <scope>NUCLEOTIDE SEQUENCE [LARGE SCALE GENOMIC DNA]</scope>
    <source>
        <strain evidence="3">CGMCC 1.15774</strain>
    </source>
</reference>
<comment type="caution">
    <text evidence="2">The sequence shown here is derived from an EMBL/GenBank/DDBJ whole genome shotgun (WGS) entry which is preliminary data.</text>
</comment>
<sequence length="150" mass="16987">MSTSKITCILFFLILFSACTKEEKEPSNEIMTAWKQEVLDAEAAFAQMAKEEGMNKAFLAFAADDAVLMRGNQLIIKKTGIAEYMKDQKSKGLAWSPEFVDVAKSGDLGYTYGYYTFSYEDQEGNPAEANGVFHTVWKRQEDGSWKFVWD</sequence>
<organism evidence="2 3">
    <name type="scientific">Flagellimonas marina</name>
    <dbReference type="NCBI Taxonomy" id="1775168"/>
    <lineage>
        <taxon>Bacteria</taxon>
        <taxon>Pseudomonadati</taxon>
        <taxon>Bacteroidota</taxon>
        <taxon>Flavobacteriia</taxon>
        <taxon>Flavobacteriales</taxon>
        <taxon>Flavobacteriaceae</taxon>
        <taxon>Flagellimonas</taxon>
    </lineage>
</organism>
<dbReference type="InterPro" id="IPR027843">
    <property type="entry name" value="DUF4440"/>
</dbReference>
<feature type="domain" description="DUF4440" evidence="1">
    <location>
        <begin position="55"/>
        <end position="146"/>
    </location>
</feature>
<keyword evidence="3" id="KW-1185">Reference proteome</keyword>
<proteinExistence type="predicted"/>
<dbReference type="Gene3D" id="3.10.450.50">
    <property type="match status" value="1"/>
</dbReference>
<evidence type="ECO:0000313" key="3">
    <source>
        <dbReference type="Proteomes" id="UP001595841"/>
    </source>
</evidence>
<name>A0ABV8PGN2_9FLAO</name>
<protein>
    <submittedName>
        <fullName evidence="2">YybH family protein</fullName>
    </submittedName>
</protein>
<dbReference type="RefSeq" id="WP_379762743.1">
    <property type="nucleotide sequence ID" value="NZ_JBHSCL010000004.1"/>
</dbReference>
<dbReference type="Proteomes" id="UP001595841">
    <property type="component" value="Unassembled WGS sequence"/>
</dbReference>
<gene>
    <name evidence="2" type="ORF">ACFOWS_04375</name>
</gene>